<evidence type="ECO:0000313" key="8">
    <source>
        <dbReference type="EMBL" id="RMD77391.1"/>
    </source>
</evidence>
<dbReference type="Pfam" id="PF08245">
    <property type="entry name" value="Mur_ligase_M"/>
    <property type="match status" value="1"/>
</dbReference>
<comment type="pathway">
    <text evidence="2">Cell wall biogenesis; peptidoglycan biosynthesis.</text>
</comment>
<dbReference type="SUPFAM" id="SSF53244">
    <property type="entry name" value="MurD-like peptide ligases, peptide-binding domain"/>
    <property type="match status" value="1"/>
</dbReference>
<reference evidence="8 9" key="1">
    <citation type="submission" date="2018-10" db="EMBL/GenBank/DDBJ databases">
        <title>Thermophilic Lithotrophy and Phototrophy in an Intertidal, Iron-rich, Geothermal Spring.</title>
        <authorList>
            <person name="Ward L.M."/>
            <person name="Idei A."/>
            <person name="Nakagawa M."/>
            <person name="Ueno Y."/>
            <person name="Fischer W."/>
            <person name="Mcglynn S.E."/>
        </authorList>
    </citation>
    <scope>NUCLEOTIDE SEQUENCE [LARGE SCALE GENOMIC DNA]</scope>
    <source>
        <strain evidence="8">J137</strain>
    </source>
</reference>
<dbReference type="Gene3D" id="3.40.50.720">
    <property type="entry name" value="NAD(P)-binding Rossmann-like Domain"/>
    <property type="match status" value="1"/>
</dbReference>
<evidence type="ECO:0000313" key="9">
    <source>
        <dbReference type="Proteomes" id="UP000269410"/>
    </source>
</evidence>
<dbReference type="PANTHER" id="PTHR43692">
    <property type="entry name" value="UDP-N-ACETYLMURAMOYLALANINE--D-GLUTAMATE LIGASE"/>
    <property type="match status" value="1"/>
</dbReference>
<dbReference type="EMBL" id="RFKV01000037">
    <property type="protein sequence ID" value="RMD77391.1"/>
    <property type="molecule type" value="Genomic_DNA"/>
</dbReference>
<evidence type="ECO:0000259" key="7">
    <source>
        <dbReference type="Pfam" id="PF08245"/>
    </source>
</evidence>
<dbReference type="GO" id="GO:0051301">
    <property type="term" value="P:cell division"/>
    <property type="evidence" value="ECO:0007669"/>
    <property type="project" value="InterPro"/>
</dbReference>
<dbReference type="EC" id="6.3.2.9" evidence="8"/>
<accession>A0A3M0Z2W7</accession>
<evidence type="ECO:0000256" key="3">
    <source>
        <dbReference type="ARBA" id="ARBA00022490"/>
    </source>
</evidence>
<dbReference type="InterPro" id="IPR013221">
    <property type="entry name" value="Mur_ligase_cen"/>
</dbReference>
<keyword evidence="5" id="KW-0547">Nucleotide-binding</keyword>
<proteinExistence type="predicted"/>
<feature type="domain" description="Mur ligase central" evidence="7">
    <location>
        <begin position="125"/>
        <end position="290"/>
    </location>
</feature>
<dbReference type="AlphaFoldDB" id="A0A3M0Z2W7"/>
<dbReference type="Gene3D" id="3.40.1190.10">
    <property type="entry name" value="Mur-like, catalytic domain"/>
    <property type="match status" value="1"/>
</dbReference>
<dbReference type="InterPro" id="IPR036615">
    <property type="entry name" value="Mur_ligase_C_dom_sf"/>
</dbReference>
<dbReference type="InterPro" id="IPR005762">
    <property type="entry name" value="MurD"/>
</dbReference>
<dbReference type="Proteomes" id="UP000269410">
    <property type="component" value="Unassembled WGS sequence"/>
</dbReference>
<dbReference type="SUPFAM" id="SSF53623">
    <property type="entry name" value="MurD-like peptide ligases, catalytic domain"/>
    <property type="match status" value="1"/>
</dbReference>
<evidence type="ECO:0000256" key="6">
    <source>
        <dbReference type="ARBA" id="ARBA00022840"/>
    </source>
</evidence>
<keyword evidence="6" id="KW-0067">ATP-binding</keyword>
<dbReference type="GO" id="GO:0005524">
    <property type="term" value="F:ATP binding"/>
    <property type="evidence" value="ECO:0007669"/>
    <property type="project" value="UniProtKB-KW"/>
</dbReference>
<protein>
    <submittedName>
        <fullName evidence="8">UDP-N-acetylmuramoyl-L-alanine--D-glutamate ligase</fullName>
        <ecNumber evidence="8">6.3.2.9</ecNumber>
    </submittedName>
</protein>
<comment type="caution">
    <text evidence="8">The sequence shown here is derived from an EMBL/GenBank/DDBJ whole genome shotgun (WGS) entry which is preliminary data.</text>
</comment>
<organism evidence="8 9">
    <name type="scientific">Candidatus Dojkabacteria bacterium</name>
    <dbReference type="NCBI Taxonomy" id="2099670"/>
    <lineage>
        <taxon>Bacteria</taxon>
        <taxon>Candidatus Dojkabacteria</taxon>
    </lineage>
</organism>
<dbReference type="GO" id="GO:0008764">
    <property type="term" value="F:UDP-N-acetylmuramoylalanine-D-glutamate ligase activity"/>
    <property type="evidence" value="ECO:0007669"/>
    <property type="project" value="UniProtKB-EC"/>
</dbReference>
<keyword evidence="3" id="KW-0963">Cytoplasm</keyword>
<dbReference type="GO" id="GO:0008360">
    <property type="term" value="P:regulation of cell shape"/>
    <property type="evidence" value="ECO:0007669"/>
    <property type="project" value="InterPro"/>
</dbReference>
<evidence type="ECO:0000256" key="1">
    <source>
        <dbReference type="ARBA" id="ARBA00004496"/>
    </source>
</evidence>
<dbReference type="InterPro" id="IPR036565">
    <property type="entry name" value="Mur-like_cat_sf"/>
</dbReference>
<dbReference type="GO" id="GO:0009252">
    <property type="term" value="P:peptidoglycan biosynthetic process"/>
    <property type="evidence" value="ECO:0007669"/>
    <property type="project" value="UniProtKB-UniPathway"/>
</dbReference>
<dbReference type="PANTHER" id="PTHR43692:SF1">
    <property type="entry name" value="UDP-N-ACETYLMURAMOYLALANINE--D-GLUTAMATE LIGASE"/>
    <property type="match status" value="1"/>
</dbReference>
<dbReference type="GO" id="GO:0005737">
    <property type="term" value="C:cytoplasm"/>
    <property type="evidence" value="ECO:0007669"/>
    <property type="project" value="UniProtKB-SubCell"/>
</dbReference>
<dbReference type="UniPathway" id="UPA00219"/>
<comment type="subcellular location">
    <subcellularLocation>
        <location evidence="1">Cytoplasm</location>
    </subcellularLocation>
</comment>
<dbReference type="SUPFAM" id="SSF51984">
    <property type="entry name" value="MurCD N-terminal domain"/>
    <property type="match status" value="1"/>
</dbReference>
<evidence type="ECO:0000256" key="5">
    <source>
        <dbReference type="ARBA" id="ARBA00022741"/>
    </source>
</evidence>
<evidence type="ECO:0000256" key="4">
    <source>
        <dbReference type="ARBA" id="ARBA00022598"/>
    </source>
</evidence>
<dbReference type="Pfam" id="PF21799">
    <property type="entry name" value="MurD-like_N"/>
    <property type="match status" value="1"/>
</dbReference>
<dbReference type="Gene3D" id="3.90.190.20">
    <property type="entry name" value="Mur ligase, C-terminal domain"/>
    <property type="match status" value="1"/>
</dbReference>
<gene>
    <name evidence="8" type="primary">murD</name>
    <name evidence="8" type="ORF">D6810_01060</name>
</gene>
<evidence type="ECO:0000256" key="2">
    <source>
        <dbReference type="ARBA" id="ARBA00004752"/>
    </source>
</evidence>
<dbReference type="NCBIfam" id="TIGR01087">
    <property type="entry name" value="murD"/>
    <property type="match status" value="1"/>
</dbReference>
<name>A0A3M0Z2W7_9BACT</name>
<sequence length="472" mass="53343">MEATYEDFKSNLKNLKVLVWGIGIAGGGVNVAKFFADNGSSVIAIDAKDRDNLKESIEELEKYDNIKIHLGDHKEEDFIWADLIIKNPAVPPNNCFLTFCKEKNKRVETEISLFMKYAKGYKIGITGTRGKSTTTALLTKVLQDNVKGREVITGGNNKISLLQQIEKVHKDDLVVMEISSFMCFSLRQVHVSPNLSIITNIYPDHLDWHPDMQHYITSKGALLEFQNEEDFAILNVNNRLVRLNYVSLGKGKKVLVDSERVEVIRKKICSDGKIINEELEGEHNLENITLVWEAATLLGISESELIESIRSYKGLEFRQQKIDQKGNVVFINDSCSTMPEATIVCLERFRNKGDIHLIVGGTEKNFLENSICELIDKFQLVKTVHFLEGSLYSRILDILSVRQDKNLVEESYKKKFFGPYNNMFDAVMSAYSQASALGGYVILSPAAASFNLFKNSFDRGKIFNDVVKSIIN</sequence>
<keyword evidence="4 8" id="KW-0436">Ligase</keyword>